<accession>A0ABW2ZIY6</accession>
<organism evidence="1 2">
    <name type="scientific">Mucilaginibacter lutimaris</name>
    <dbReference type="NCBI Taxonomy" id="931629"/>
    <lineage>
        <taxon>Bacteria</taxon>
        <taxon>Pseudomonadati</taxon>
        <taxon>Bacteroidota</taxon>
        <taxon>Sphingobacteriia</taxon>
        <taxon>Sphingobacteriales</taxon>
        <taxon>Sphingobacteriaceae</taxon>
        <taxon>Mucilaginibacter</taxon>
    </lineage>
</organism>
<reference evidence="2" key="1">
    <citation type="journal article" date="2019" name="Int. J. Syst. Evol. Microbiol.">
        <title>The Global Catalogue of Microorganisms (GCM) 10K type strain sequencing project: providing services to taxonomists for standard genome sequencing and annotation.</title>
        <authorList>
            <consortium name="The Broad Institute Genomics Platform"/>
            <consortium name="The Broad Institute Genome Sequencing Center for Infectious Disease"/>
            <person name="Wu L."/>
            <person name="Ma J."/>
        </authorList>
    </citation>
    <scope>NUCLEOTIDE SEQUENCE [LARGE SCALE GENOMIC DNA]</scope>
    <source>
        <strain evidence="2">CCUG 60742</strain>
    </source>
</reference>
<evidence type="ECO:0008006" key="3">
    <source>
        <dbReference type="Google" id="ProtNLM"/>
    </source>
</evidence>
<dbReference type="Proteomes" id="UP001597073">
    <property type="component" value="Unassembled WGS sequence"/>
</dbReference>
<protein>
    <recommendedName>
        <fullName evidence="3">SH3 domain-containing protein</fullName>
    </recommendedName>
</protein>
<dbReference type="RefSeq" id="WP_377143783.1">
    <property type="nucleotide sequence ID" value="NZ_JBHTIA010000011.1"/>
</dbReference>
<evidence type="ECO:0000313" key="1">
    <source>
        <dbReference type="EMBL" id="MFD0766138.1"/>
    </source>
</evidence>
<dbReference type="EMBL" id="JBHTIA010000011">
    <property type="protein sequence ID" value="MFD0766138.1"/>
    <property type="molecule type" value="Genomic_DNA"/>
</dbReference>
<sequence>MKRLMIIVTLLVIQANLLLAQETKMLGTGVVFAQDEFKDINVLNSTGSLYVKLTQTSGGEIKTTYSQPVQQSVLINSIKSNYPYYALKHDKYKIPLPKLSIRAFYPDASVIVFDAIKVDNGYKIFVNGDWKIIKPTRAIQYQDWATYMKRVYVKANKVHPLYKDCSTKSMIVSDDVENSYKVLEVKGDWIRVQCSQECEGCPDNKILRGWIKWRDKNTIIIDLFYSC</sequence>
<keyword evidence="2" id="KW-1185">Reference proteome</keyword>
<proteinExistence type="predicted"/>
<comment type="caution">
    <text evidence="1">The sequence shown here is derived from an EMBL/GenBank/DDBJ whole genome shotgun (WGS) entry which is preliminary data.</text>
</comment>
<gene>
    <name evidence="1" type="ORF">ACFQZI_14840</name>
</gene>
<evidence type="ECO:0000313" key="2">
    <source>
        <dbReference type="Proteomes" id="UP001597073"/>
    </source>
</evidence>
<name>A0ABW2ZIY6_9SPHI</name>